<protein>
    <submittedName>
        <fullName evidence="2">Uncharacterized protein</fullName>
    </submittedName>
</protein>
<dbReference type="RefSeq" id="WP_421761132.1">
    <property type="nucleotide sequence ID" value="NZ_CACRTF010000028.1"/>
</dbReference>
<organism evidence="2">
    <name type="scientific">Enterocloster bolteae</name>
    <dbReference type="NCBI Taxonomy" id="208479"/>
    <lineage>
        <taxon>Bacteria</taxon>
        <taxon>Bacillati</taxon>
        <taxon>Bacillota</taxon>
        <taxon>Clostridia</taxon>
        <taxon>Lachnospirales</taxon>
        <taxon>Lachnospiraceae</taxon>
        <taxon>Enterocloster</taxon>
    </lineage>
</organism>
<reference evidence="2" key="1">
    <citation type="submission" date="2019-11" db="EMBL/GenBank/DDBJ databases">
        <authorList>
            <person name="Feng L."/>
        </authorList>
    </citation>
    <scope>NUCLEOTIDE SEQUENCE</scope>
    <source>
        <strain evidence="2">CbolteaeLFYP116</strain>
    </source>
</reference>
<dbReference type="EMBL" id="CACRTF010000028">
    <property type="protein sequence ID" value="VYT57194.1"/>
    <property type="molecule type" value="Genomic_DNA"/>
</dbReference>
<evidence type="ECO:0000313" key="2">
    <source>
        <dbReference type="EMBL" id="VYT57194.1"/>
    </source>
</evidence>
<sequence>MEKSINNQDLNQERFKLQSGDMRPISLDEFEKLVRKDESADGDDIDGDE</sequence>
<accession>A0A6N2XRU7</accession>
<name>A0A6N2XRU7_9FIRM</name>
<feature type="region of interest" description="Disordered" evidence="1">
    <location>
        <begin position="1"/>
        <end position="22"/>
    </location>
</feature>
<evidence type="ECO:0000256" key="1">
    <source>
        <dbReference type="SAM" id="MobiDB-lite"/>
    </source>
</evidence>
<feature type="compositionally biased region" description="Polar residues" evidence="1">
    <location>
        <begin position="1"/>
        <end position="10"/>
    </location>
</feature>
<dbReference type="AlphaFoldDB" id="A0A6N2XRU7"/>
<proteinExistence type="predicted"/>
<gene>
    <name evidence="2" type="ORF">CBLFYP116_06023</name>
</gene>